<dbReference type="PANTHER" id="PTHR43630:SF2">
    <property type="entry name" value="GLYCOSYLTRANSFERASE"/>
    <property type="match status" value="1"/>
</dbReference>
<dbReference type="InterPro" id="IPR019734">
    <property type="entry name" value="TPR_rpt"/>
</dbReference>
<dbReference type="InParanoid" id="F0S150"/>
<dbReference type="Gene3D" id="3.90.550.10">
    <property type="entry name" value="Spore Coat Polysaccharide Biosynthesis Protein SpsA, Chain A"/>
    <property type="match status" value="1"/>
</dbReference>
<dbReference type="Proteomes" id="UP000007102">
    <property type="component" value="Chromosome"/>
</dbReference>
<protein>
    <submittedName>
        <fullName evidence="4">Glycosyl transferase family 2</fullName>
    </submittedName>
</protein>
<comment type="similarity">
    <text evidence="1">Belongs to the glycosyltransferase 2 family. WaaE/KdtX subfamily.</text>
</comment>
<accession>F0S150</accession>
<dbReference type="PROSITE" id="PS50005">
    <property type="entry name" value="TPR"/>
    <property type="match status" value="1"/>
</dbReference>
<feature type="domain" description="Glycosyltransferase 2-like" evidence="3">
    <location>
        <begin position="4"/>
        <end position="102"/>
    </location>
</feature>
<dbReference type="SUPFAM" id="SSF53448">
    <property type="entry name" value="Nucleotide-diphospho-sugar transferases"/>
    <property type="match status" value="1"/>
</dbReference>
<dbReference type="HOGENOM" id="CLU_572037_0_0_0"/>
<dbReference type="SMART" id="SM00028">
    <property type="entry name" value="TPR"/>
    <property type="match status" value="2"/>
</dbReference>
<dbReference type="AlphaFoldDB" id="F0S150"/>
<reference evidence="5" key="2">
    <citation type="submission" date="2011-02" db="EMBL/GenBank/DDBJ databases">
        <title>The complete genome of Desulfurobacterium thermolithotrophum DSM 11699.</title>
        <authorList>
            <consortium name="US DOE Joint Genome Institute (JGI-PGF)"/>
            <person name="Lucas S."/>
            <person name="Copeland A."/>
            <person name="Lapidus A."/>
            <person name="Bruce D."/>
            <person name="Goodwin L."/>
            <person name="Pitluck S."/>
            <person name="Kyrpides N."/>
            <person name="Mavromatis K."/>
            <person name="Pagani I."/>
            <person name="Ivanova N."/>
            <person name="Mikhailova N."/>
            <person name="Daligault H."/>
            <person name="Detter J.C."/>
            <person name="Tapia R."/>
            <person name="Han C."/>
            <person name="Land M."/>
            <person name="Hauser L."/>
            <person name="Markowitz V."/>
            <person name="Cheng J.-F."/>
            <person name="Hugenholtz P."/>
            <person name="Woyke T."/>
            <person name="Wu D."/>
            <person name="Spring S."/>
            <person name="Brambilla E."/>
            <person name="Klenk H.-P."/>
            <person name="Eisen J.A."/>
        </authorList>
    </citation>
    <scope>NUCLEOTIDE SEQUENCE [LARGE SCALE GENOMIC DNA]</scope>
    <source>
        <strain evidence="5">DSM 11699 / BSA</strain>
    </source>
</reference>
<dbReference type="PANTHER" id="PTHR43630">
    <property type="entry name" value="POLY-BETA-1,6-N-ACETYL-D-GLUCOSAMINE SYNTHASE"/>
    <property type="match status" value="1"/>
</dbReference>
<dbReference type="STRING" id="868864.Dester_1293"/>
<dbReference type="GO" id="GO:0016740">
    <property type="term" value="F:transferase activity"/>
    <property type="evidence" value="ECO:0007669"/>
    <property type="project" value="UniProtKB-KW"/>
</dbReference>
<dbReference type="eggNOG" id="COG0463">
    <property type="taxonomic scope" value="Bacteria"/>
</dbReference>
<dbReference type="EMBL" id="CP002543">
    <property type="protein sequence ID" value="ADY73928.1"/>
    <property type="molecule type" value="Genomic_DNA"/>
</dbReference>
<dbReference type="KEGG" id="dte:Dester_1293"/>
<dbReference type="InterPro" id="IPR001173">
    <property type="entry name" value="Glyco_trans_2-like"/>
</dbReference>
<dbReference type="Gene3D" id="1.25.40.10">
    <property type="entry name" value="Tetratricopeptide repeat domain"/>
    <property type="match status" value="2"/>
</dbReference>
<reference evidence="4 5" key="1">
    <citation type="journal article" date="2011" name="Stand. Genomic Sci.">
        <title>Complete genome sequence of the thermophilic sulfur-reducer Desulfurobacterium thermolithotrophum type strain (BSA(T)) from a deep-sea hydrothermal vent.</title>
        <authorList>
            <person name="Goker M."/>
            <person name="Daligault H."/>
            <person name="Mwirichia R."/>
            <person name="Lapidus A."/>
            <person name="Lucas S."/>
            <person name="Deshpande S."/>
            <person name="Pagani I."/>
            <person name="Tapia R."/>
            <person name="Cheng J.F."/>
            <person name="Goodwin L."/>
            <person name="Pitluck S."/>
            <person name="Liolios K."/>
            <person name="Ivanova N."/>
            <person name="Mavromatis K."/>
            <person name="Mikhailova N."/>
            <person name="Pati A."/>
            <person name="Chen A."/>
            <person name="Palaniappan K."/>
            <person name="Han C."/>
            <person name="Land M."/>
            <person name="Hauser L."/>
            <person name="Pan C."/>
            <person name="Brambilla E.M."/>
            <person name="Rohde M."/>
            <person name="Spring S."/>
            <person name="Sikorski J."/>
            <person name="Wirth R."/>
            <person name="Detter J.C."/>
            <person name="Woyke T."/>
            <person name="Bristow J."/>
            <person name="Eisen J.A."/>
            <person name="Markowitz V."/>
            <person name="Hugenholtz P."/>
            <person name="Kyrpides N.C."/>
            <person name="Klenk H.P."/>
        </authorList>
    </citation>
    <scope>NUCLEOTIDE SEQUENCE [LARGE SCALE GENOMIC DNA]</scope>
    <source>
        <strain evidence="5">DSM 11699 / BSA</strain>
    </source>
</reference>
<name>F0S150_DESTD</name>
<sequence length="477" mass="56462">MKISACIIAKNEEKNLPRLLKSLKGKFDEIILVDTGSTDKTKEIAKEYGCKVVEHEWKGFADARNRAVEEAAGDWIWHFDADFELEEDEYKKALLFLRKLPIEIKAVMIGIKNLDNSGHIKGISSHIFIHRNENGIRWVGKVHETPNVEEAIGIPVFVKHYGYADPKVQLEKAERNLKLLLQEISTLEKGSHEYILKLFYLVQTYTILSYRNKEYLQKAKEAAEEFLYLTKEKEEKFGFFFIYVYNYLLNILKMMKDKKTFEKYLFEVLEKDFQVPDFYILAYHFYKEQNKLKKALKNLRKAAELFDKSQKNPFFIKMSFASDKLKEFEKIILSEDLISEDYESELKKEWKKKKGRNLGLLFYAVSNKDRLKTIKKLVMRYPDELTVFLLFKELENKKLWKEIEKYVKTFSDFSISYLYKGKLFENKGMIEEALSYYLKYLELNKDFNVALHVNSLLRESGIIEINSKINRLTSDNK</sequence>
<dbReference type="Pfam" id="PF00535">
    <property type="entry name" value="Glycos_transf_2"/>
    <property type="match status" value="1"/>
</dbReference>
<dbReference type="SUPFAM" id="SSF48452">
    <property type="entry name" value="TPR-like"/>
    <property type="match status" value="1"/>
</dbReference>
<organism evidence="4 5">
    <name type="scientific">Desulfurobacterium thermolithotrophum (strain DSM 11699 / BSA)</name>
    <dbReference type="NCBI Taxonomy" id="868864"/>
    <lineage>
        <taxon>Bacteria</taxon>
        <taxon>Pseudomonadati</taxon>
        <taxon>Aquificota</taxon>
        <taxon>Aquificia</taxon>
        <taxon>Desulfurobacteriales</taxon>
        <taxon>Desulfurobacteriaceae</taxon>
        <taxon>Desulfurobacterium</taxon>
    </lineage>
</organism>
<dbReference type="RefSeq" id="WP_013638878.1">
    <property type="nucleotide sequence ID" value="NC_015185.1"/>
</dbReference>
<evidence type="ECO:0000259" key="3">
    <source>
        <dbReference type="Pfam" id="PF00535"/>
    </source>
</evidence>
<feature type="repeat" description="TPR" evidence="2">
    <location>
        <begin position="414"/>
        <end position="447"/>
    </location>
</feature>
<keyword evidence="4" id="KW-0808">Transferase</keyword>
<dbReference type="CDD" id="cd02511">
    <property type="entry name" value="Beta4Glucosyltransferase"/>
    <property type="match status" value="1"/>
</dbReference>
<gene>
    <name evidence="4" type="ordered locus">Dester_1293</name>
</gene>
<proteinExistence type="inferred from homology"/>
<keyword evidence="5" id="KW-1185">Reference proteome</keyword>
<dbReference type="OrthoDB" id="9815923at2"/>
<evidence type="ECO:0000313" key="4">
    <source>
        <dbReference type="EMBL" id="ADY73928.1"/>
    </source>
</evidence>
<dbReference type="InterPro" id="IPR029044">
    <property type="entry name" value="Nucleotide-diphossugar_trans"/>
</dbReference>
<keyword evidence="2" id="KW-0802">TPR repeat</keyword>
<evidence type="ECO:0000313" key="5">
    <source>
        <dbReference type="Proteomes" id="UP000007102"/>
    </source>
</evidence>
<dbReference type="InterPro" id="IPR011990">
    <property type="entry name" value="TPR-like_helical_dom_sf"/>
</dbReference>
<evidence type="ECO:0000256" key="2">
    <source>
        <dbReference type="PROSITE-ProRule" id="PRU00339"/>
    </source>
</evidence>
<evidence type="ECO:0000256" key="1">
    <source>
        <dbReference type="ARBA" id="ARBA00038494"/>
    </source>
</evidence>